<evidence type="ECO:0000313" key="7">
    <source>
        <dbReference type="Proteomes" id="UP000264006"/>
    </source>
</evidence>
<evidence type="ECO:0000256" key="4">
    <source>
        <dbReference type="ARBA" id="ARBA00023136"/>
    </source>
</evidence>
<dbReference type="InterPro" id="IPR032808">
    <property type="entry name" value="DoxX"/>
</dbReference>
<evidence type="ECO:0000256" key="2">
    <source>
        <dbReference type="ARBA" id="ARBA00022692"/>
    </source>
</evidence>
<keyword evidence="4 5" id="KW-0472">Membrane</keyword>
<dbReference type="EMBL" id="CP031165">
    <property type="protein sequence ID" value="AXV08644.1"/>
    <property type="molecule type" value="Genomic_DNA"/>
</dbReference>
<dbReference type="GO" id="GO:0016020">
    <property type="term" value="C:membrane"/>
    <property type="evidence" value="ECO:0007669"/>
    <property type="project" value="UniProtKB-SubCell"/>
</dbReference>
<evidence type="ECO:0000256" key="3">
    <source>
        <dbReference type="ARBA" id="ARBA00022989"/>
    </source>
</evidence>
<evidence type="ECO:0000256" key="5">
    <source>
        <dbReference type="SAM" id="Phobius"/>
    </source>
</evidence>
<comment type="subcellular location">
    <subcellularLocation>
        <location evidence="1">Membrane</location>
        <topology evidence="1">Multi-pass membrane protein</topology>
    </subcellularLocation>
</comment>
<feature type="transmembrane region" description="Helical" evidence="5">
    <location>
        <begin position="101"/>
        <end position="120"/>
    </location>
</feature>
<organism evidence="6 7">
    <name type="scientific">Euzebya pacifica</name>
    <dbReference type="NCBI Taxonomy" id="1608957"/>
    <lineage>
        <taxon>Bacteria</taxon>
        <taxon>Bacillati</taxon>
        <taxon>Actinomycetota</taxon>
        <taxon>Nitriliruptoria</taxon>
        <taxon>Euzebyales</taxon>
    </lineage>
</organism>
<name>A0A346Y2E7_9ACTN</name>
<reference evidence="6 7" key="1">
    <citation type="submission" date="2018-09" db="EMBL/GenBank/DDBJ databases">
        <title>Complete genome sequence of Euzebya sp. DY32-46 isolated from seawater of Pacific Ocean.</title>
        <authorList>
            <person name="Xu L."/>
            <person name="Wu Y.-H."/>
            <person name="Xu X.-W."/>
        </authorList>
    </citation>
    <scope>NUCLEOTIDE SEQUENCE [LARGE SCALE GENOMIC DNA]</scope>
    <source>
        <strain evidence="6 7">DY32-46</strain>
    </source>
</reference>
<evidence type="ECO:0000313" key="6">
    <source>
        <dbReference type="EMBL" id="AXV08644.1"/>
    </source>
</evidence>
<dbReference type="RefSeq" id="WP_164710789.1">
    <property type="nucleotide sequence ID" value="NZ_CAXIBR010000005.1"/>
</dbReference>
<feature type="transmembrane region" description="Helical" evidence="5">
    <location>
        <begin position="46"/>
        <end position="67"/>
    </location>
</feature>
<gene>
    <name evidence="6" type="ORF">DVS28_a3974</name>
</gene>
<feature type="transmembrane region" description="Helical" evidence="5">
    <location>
        <begin position="6"/>
        <end position="26"/>
    </location>
</feature>
<proteinExistence type="predicted"/>
<accession>A0A346Y2E7</accession>
<sequence length="124" mass="13182">MDTFLWILQWLLFAVFLLAGGVKGLLPPERLLAIEQMGWITDTGIFRARMAGYAEIVGAFGLIIPGLTALPAYFVPVAALGLATIMGMAAVTVHRPRNEPIVTNAVLGGLALVVAIGRLIEPVT</sequence>
<dbReference type="AlphaFoldDB" id="A0A346Y2E7"/>
<dbReference type="KEGG" id="euz:DVS28_a3974"/>
<keyword evidence="3 5" id="KW-1133">Transmembrane helix</keyword>
<feature type="transmembrane region" description="Helical" evidence="5">
    <location>
        <begin position="73"/>
        <end position="94"/>
    </location>
</feature>
<dbReference type="Proteomes" id="UP000264006">
    <property type="component" value="Chromosome"/>
</dbReference>
<keyword evidence="7" id="KW-1185">Reference proteome</keyword>
<protein>
    <submittedName>
        <fullName evidence="6">Putative integral membrane protein</fullName>
    </submittedName>
</protein>
<evidence type="ECO:0000256" key="1">
    <source>
        <dbReference type="ARBA" id="ARBA00004141"/>
    </source>
</evidence>
<dbReference type="Pfam" id="PF13564">
    <property type="entry name" value="DoxX_2"/>
    <property type="match status" value="1"/>
</dbReference>
<keyword evidence="2 5" id="KW-0812">Transmembrane</keyword>